<accession>A0AC61KZB7</accession>
<dbReference type="Proteomes" id="UP000248329">
    <property type="component" value="Unassembled WGS sequence"/>
</dbReference>
<dbReference type="EMBL" id="PQXF01000041">
    <property type="protein sequence ID" value="PXF58169.1"/>
    <property type="molecule type" value="Genomic_DNA"/>
</dbReference>
<gene>
    <name evidence="1" type="ORF">C4B59_13800</name>
</gene>
<reference evidence="1" key="1">
    <citation type="submission" date="2018-01" db="EMBL/GenBank/DDBJ databases">
        <authorList>
            <person name="Krukenberg V."/>
        </authorList>
    </citation>
    <scope>NUCLEOTIDE SEQUENCE</scope>
    <source>
        <strain evidence="1">E20ANME2</strain>
    </source>
</reference>
<name>A0AC61KZB7_9EURY</name>
<comment type="caution">
    <text evidence="1">The sequence shown here is derived from an EMBL/GenBank/DDBJ whole genome shotgun (WGS) entry which is preliminary data.</text>
</comment>
<protein>
    <submittedName>
        <fullName evidence="1">Uncharacterized protein</fullName>
    </submittedName>
</protein>
<evidence type="ECO:0000313" key="1">
    <source>
        <dbReference type="EMBL" id="PXF58169.1"/>
    </source>
</evidence>
<proteinExistence type="predicted"/>
<sequence>MKGKNMILLSVAVLAIGLFVLPQTVAMFAGQHTWFSVRTSESQYELCEKCHVNEVAEWRANTGAHATYNDGRPGCFCHQINESALQEFGLTRAMAPGAYGKNFEHWNSTGNVTGSGTGWYWRSNNTPHAAVIIDCVDCHYTEMEQINNPDSAHYAFWNQTKNAENTDNNTVCMACHTHTHLNITWVRLSGINIVANHTDATAPPYDAWDINVTINETLDYNTTTTN</sequence>
<evidence type="ECO:0000313" key="2">
    <source>
        <dbReference type="Proteomes" id="UP000248329"/>
    </source>
</evidence>
<organism evidence="1 2">
    <name type="scientific">Candidatus Methanogaster sp</name>
    <dbReference type="NCBI Taxonomy" id="3386292"/>
    <lineage>
        <taxon>Archaea</taxon>
        <taxon>Methanobacteriati</taxon>
        <taxon>Methanobacteriota</taxon>
        <taxon>Stenosarchaea group</taxon>
        <taxon>Methanomicrobia</taxon>
        <taxon>Methanosarcinales</taxon>
        <taxon>ANME-2 cluster</taxon>
        <taxon>Candidatus Methanogasteraceae</taxon>
        <taxon>Candidatus Methanogaster</taxon>
    </lineage>
</organism>